<dbReference type="InterPro" id="IPR017972">
    <property type="entry name" value="Cyt_P450_CS"/>
</dbReference>
<evidence type="ECO:0008006" key="13">
    <source>
        <dbReference type="Google" id="ProtNLM"/>
    </source>
</evidence>
<evidence type="ECO:0000313" key="12">
    <source>
        <dbReference type="Proteomes" id="UP000054097"/>
    </source>
</evidence>
<dbReference type="GO" id="GO:0016705">
    <property type="term" value="F:oxidoreductase activity, acting on paired donors, with incorporation or reduction of molecular oxygen"/>
    <property type="evidence" value="ECO:0007669"/>
    <property type="project" value="InterPro"/>
</dbReference>
<accession>A0A0C3ANX0</accession>
<reference evidence="12" key="2">
    <citation type="submission" date="2015-01" db="EMBL/GenBank/DDBJ databases">
        <title>Evolutionary Origins and Diversification of the Mycorrhizal Mutualists.</title>
        <authorList>
            <consortium name="DOE Joint Genome Institute"/>
            <consortium name="Mycorrhizal Genomics Consortium"/>
            <person name="Kohler A."/>
            <person name="Kuo A."/>
            <person name="Nagy L.G."/>
            <person name="Floudas D."/>
            <person name="Copeland A."/>
            <person name="Barry K.W."/>
            <person name="Cichocki N."/>
            <person name="Veneault-Fourrey C."/>
            <person name="LaButti K."/>
            <person name="Lindquist E.A."/>
            <person name="Lipzen A."/>
            <person name="Lundell T."/>
            <person name="Morin E."/>
            <person name="Murat C."/>
            <person name="Riley R."/>
            <person name="Ohm R."/>
            <person name="Sun H."/>
            <person name="Tunlid A."/>
            <person name="Henrissat B."/>
            <person name="Grigoriev I.V."/>
            <person name="Hibbett D.S."/>
            <person name="Martin F."/>
        </authorList>
    </citation>
    <scope>NUCLEOTIDE SEQUENCE [LARGE SCALE GENOMIC DNA]</scope>
    <source>
        <strain evidence="12">MAFF 305830</strain>
    </source>
</reference>
<keyword evidence="5 9" id="KW-0479">Metal-binding</keyword>
<comment type="pathway">
    <text evidence="2">Secondary metabolite biosynthesis.</text>
</comment>
<evidence type="ECO:0000256" key="2">
    <source>
        <dbReference type="ARBA" id="ARBA00005179"/>
    </source>
</evidence>
<dbReference type="PANTHER" id="PTHR24305">
    <property type="entry name" value="CYTOCHROME P450"/>
    <property type="match status" value="1"/>
</dbReference>
<evidence type="ECO:0000256" key="7">
    <source>
        <dbReference type="ARBA" id="ARBA00023004"/>
    </source>
</evidence>
<gene>
    <name evidence="11" type="ORF">M408DRAFT_194729</name>
</gene>
<dbReference type="AlphaFoldDB" id="A0A0C3ANX0"/>
<organism evidence="11 12">
    <name type="scientific">Serendipita vermifera MAFF 305830</name>
    <dbReference type="NCBI Taxonomy" id="933852"/>
    <lineage>
        <taxon>Eukaryota</taxon>
        <taxon>Fungi</taxon>
        <taxon>Dikarya</taxon>
        <taxon>Basidiomycota</taxon>
        <taxon>Agaricomycotina</taxon>
        <taxon>Agaricomycetes</taxon>
        <taxon>Sebacinales</taxon>
        <taxon>Serendipitaceae</taxon>
        <taxon>Serendipita</taxon>
    </lineage>
</organism>
<dbReference type="InterPro" id="IPR001128">
    <property type="entry name" value="Cyt_P450"/>
</dbReference>
<evidence type="ECO:0000256" key="8">
    <source>
        <dbReference type="ARBA" id="ARBA00023033"/>
    </source>
</evidence>
<dbReference type="EMBL" id="KN824307">
    <property type="protein sequence ID" value="KIM26275.1"/>
    <property type="molecule type" value="Genomic_DNA"/>
</dbReference>
<evidence type="ECO:0000256" key="1">
    <source>
        <dbReference type="ARBA" id="ARBA00001971"/>
    </source>
</evidence>
<feature type="binding site" description="axial binding residue" evidence="9">
    <location>
        <position position="459"/>
    </location>
    <ligand>
        <name>heme</name>
        <dbReference type="ChEBI" id="CHEBI:30413"/>
    </ligand>
    <ligandPart>
        <name>Fe</name>
        <dbReference type="ChEBI" id="CHEBI:18248"/>
    </ligandPart>
</feature>
<protein>
    <recommendedName>
        <fullName evidence="13">Cytochrome P450</fullName>
    </recommendedName>
</protein>
<keyword evidence="6 10" id="KW-0560">Oxidoreductase</keyword>
<sequence>MSIPIPLSTIFLAGTVAIALQAVWRYQQKVTKNAGTPGMKLIISNTRQIMAIMPVFKIPFTRDWMFNIGLSWWGNHNYDIFEKYGQDIISAVSVDGAPLCYLLADAEAIQEVLVNRTRFPKPIETYKILELFGRNLVTTEGDDWKVHRKITAPSFSEKSNKMVCEETVTAMEGLFELWKGQKSVVCSDFTETTIKLALIVICGAGFGMRVPMLAQDVPPGHEMSFKSAVELVSDGIQIKVTLPDFAMKLTKYTARVSAGFAELRKYMVEMIQDRANSYQNYNDLFSSLLAANAHDSEGLKLTDDEVIGNIFIFLIAGHETTAHTLAFAAALLALYPDVQEKLYEFICTHVSNPSGAPTYNEVPQLTYVSAVFNETLRLYPPVTLMPKTSAEDTTLRTVTTKGTPVTVPIPKGSILHLISSALHTNPRYWAEPNEFKPERFLGNWPKHAFIPFSGGARSCIGRRFAEIEGVVALSMLIRNYRVTITDDPRFAGETFEERKARLFKMHIVITQTPESIPVTFTRRT</sequence>
<dbReference type="InterPro" id="IPR050121">
    <property type="entry name" value="Cytochrome_P450_monoxygenase"/>
</dbReference>
<name>A0A0C3ANX0_SERVB</name>
<comment type="cofactor">
    <cofactor evidence="1 9">
        <name>heme</name>
        <dbReference type="ChEBI" id="CHEBI:30413"/>
    </cofactor>
</comment>
<dbReference type="SUPFAM" id="SSF48264">
    <property type="entry name" value="Cytochrome P450"/>
    <property type="match status" value="1"/>
</dbReference>
<reference evidence="11 12" key="1">
    <citation type="submission" date="2014-04" db="EMBL/GenBank/DDBJ databases">
        <authorList>
            <consortium name="DOE Joint Genome Institute"/>
            <person name="Kuo A."/>
            <person name="Zuccaro A."/>
            <person name="Kohler A."/>
            <person name="Nagy L.G."/>
            <person name="Floudas D."/>
            <person name="Copeland A."/>
            <person name="Barry K.W."/>
            <person name="Cichocki N."/>
            <person name="Veneault-Fourrey C."/>
            <person name="LaButti K."/>
            <person name="Lindquist E.A."/>
            <person name="Lipzen A."/>
            <person name="Lundell T."/>
            <person name="Morin E."/>
            <person name="Murat C."/>
            <person name="Sun H."/>
            <person name="Tunlid A."/>
            <person name="Henrissat B."/>
            <person name="Grigoriev I.V."/>
            <person name="Hibbett D.S."/>
            <person name="Martin F."/>
            <person name="Nordberg H.P."/>
            <person name="Cantor M.N."/>
            <person name="Hua S.X."/>
        </authorList>
    </citation>
    <scope>NUCLEOTIDE SEQUENCE [LARGE SCALE GENOMIC DNA]</scope>
    <source>
        <strain evidence="11 12">MAFF 305830</strain>
    </source>
</reference>
<evidence type="ECO:0000256" key="9">
    <source>
        <dbReference type="PIRSR" id="PIRSR602401-1"/>
    </source>
</evidence>
<evidence type="ECO:0000256" key="3">
    <source>
        <dbReference type="ARBA" id="ARBA00010617"/>
    </source>
</evidence>
<keyword evidence="4 9" id="KW-0349">Heme</keyword>
<dbReference type="OrthoDB" id="1470350at2759"/>
<evidence type="ECO:0000256" key="4">
    <source>
        <dbReference type="ARBA" id="ARBA00022617"/>
    </source>
</evidence>
<dbReference type="Pfam" id="PF00067">
    <property type="entry name" value="p450"/>
    <property type="match status" value="1"/>
</dbReference>
<evidence type="ECO:0000256" key="10">
    <source>
        <dbReference type="RuleBase" id="RU000461"/>
    </source>
</evidence>
<dbReference type="GO" id="GO:0004497">
    <property type="term" value="F:monooxygenase activity"/>
    <property type="evidence" value="ECO:0007669"/>
    <property type="project" value="UniProtKB-KW"/>
</dbReference>
<dbReference type="PRINTS" id="PR00385">
    <property type="entry name" value="P450"/>
</dbReference>
<dbReference type="STRING" id="933852.A0A0C3ANX0"/>
<dbReference type="GO" id="GO:0005506">
    <property type="term" value="F:iron ion binding"/>
    <property type="evidence" value="ECO:0007669"/>
    <property type="project" value="InterPro"/>
</dbReference>
<keyword evidence="8 10" id="KW-0503">Monooxygenase</keyword>
<proteinExistence type="inferred from homology"/>
<comment type="similarity">
    <text evidence="3 10">Belongs to the cytochrome P450 family.</text>
</comment>
<keyword evidence="12" id="KW-1185">Reference proteome</keyword>
<dbReference type="HOGENOM" id="CLU_001570_25_0_1"/>
<dbReference type="InterPro" id="IPR036396">
    <property type="entry name" value="Cyt_P450_sf"/>
</dbReference>
<dbReference type="Gene3D" id="1.10.630.10">
    <property type="entry name" value="Cytochrome P450"/>
    <property type="match status" value="1"/>
</dbReference>
<evidence type="ECO:0000256" key="6">
    <source>
        <dbReference type="ARBA" id="ARBA00023002"/>
    </source>
</evidence>
<dbReference type="InterPro" id="IPR002401">
    <property type="entry name" value="Cyt_P450_E_grp-I"/>
</dbReference>
<evidence type="ECO:0000256" key="5">
    <source>
        <dbReference type="ARBA" id="ARBA00022723"/>
    </source>
</evidence>
<evidence type="ECO:0000313" key="11">
    <source>
        <dbReference type="EMBL" id="KIM26275.1"/>
    </source>
</evidence>
<dbReference type="PANTHER" id="PTHR24305:SF166">
    <property type="entry name" value="CYTOCHROME P450 12A4, MITOCHONDRIAL-RELATED"/>
    <property type="match status" value="1"/>
</dbReference>
<dbReference type="PROSITE" id="PS00086">
    <property type="entry name" value="CYTOCHROME_P450"/>
    <property type="match status" value="1"/>
</dbReference>
<keyword evidence="7 9" id="KW-0408">Iron</keyword>
<dbReference type="PRINTS" id="PR00463">
    <property type="entry name" value="EP450I"/>
</dbReference>
<dbReference type="GO" id="GO:0020037">
    <property type="term" value="F:heme binding"/>
    <property type="evidence" value="ECO:0007669"/>
    <property type="project" value="InterPro"/>
</dbReference>
<dbReference type="Proteomes" id="UP000054097">
    <property type="component" value="Unassembled WGS sequence"/>
</dbReference>